<dbReference type="Pfam" id="PF23455">
    <property type="entry name" value="DUF7129"/>
    <property type="match status" value="1"/>
</dbReference>
<evidence type="ECO:0000313" key="2">
    <source>
        <dbReference type="EMBL" id="SFR96690.1"/>
    </source>
</evidence>
<gene>
    <name evidence="2" type="ORF">SAMN05216559_1684</name>
</gene>
<dbReference type="Gene3D" id="2.20.28.30">
    <property type="entry name" value="RNA polymerase ii, chain L"/>
    <property type="match status" value="1"/>
</dbReference>
<dbReference type="Proteomes" id="UP000199062">
    <property type="component" value="Unassembled WGS sequence"/>
</dbReference>
<dbReference type="SUPFAM" id="SSF57802">
    <property type="entry name" value="Rubredoxin-like"/>
    <property type="match status" value="1"/>
</dbReference>
<dbReference type="AlphaFoldDB" id="A0A1I6L0G6"/>
<feature type="domain" description="DUF7129" evidence="1">
    <location>
        <begin position="15"/>
        <end position="47"/>
    </location>
</feature>
<sequence>MPHGQDIEGDTSNYSSKYECLQCGNIVEAQTHPGTCSKCGGDFQNRAKSLE</sequence>
<proteinExistence type="predicted"/>
<organism evidence="2 3">
    <name type="scientific">Halomicrobium zhouii</name>
    <dbReference type="NCBI Taxonomy" id="767519"/>
    <lineage>
        <taxon>Archaea</taxon>
        <taxon>Methanobacteriati</taxon>
        <taxon>Methanobacteriota</taxon>
        <taxon>Stenosarchaea group</taxon>
        <taxon>Halobacteria</taxon>
        <taxon>Halobacteriales</taxon>
        <taxon>Haloarculaceae</taxon>
        <taxon>Halomicrobium</taxon>
    </lineage>
</organism>
<dbReference type="NCBIfam" id="NF033497">
    <property type="entry name" value="rubre_like_arch"/>
    <property type="match status" value="1"/>
</dbReference>
<dbReference type="RefSeq" id="WP_143117662.1">
    <property type="nucleotide sequence ID" value="NZ_FOZK01000002.1"/>
</dbReference>
<dbReference type="InterPro" id="IPR055553">
    <property type="entry name" value="DUF7129"/>
</dbReference>
<keyword evidence="3" id="KW-1185">Reference proteome</keyword>
<dbReference type="STRING" id="767519.SAMN05216559_1684"/>
<dbReference type="OrthoDB" id="280213at2157"/>
<dbReference type="EMBL" id="FOZK01000002">
    <property type="protein sequence ID" value="SFR96690.1"/>
    <property type="molecule type" value="Genomic_DNA"/>
</dbReference>
<evidence type="ECO:0000259" key="1">
    <source>
        <dbReference type="Pfam" id="PF23455"/>
    </source>
</evidence>
<protein>
    <recommendedName>
        <fullName evidence="1">DUF7129 domain-containing protein</fullName>
    </recommendedName>
</protein>
<evidence type="ECO:0000313" key="3">
    <source>
        <dbReference type="Proteomes" id="UP000199062"/>
    </source>
</evidence>
<accession>A0A1I6L0G6</accession>
<reference evidence="2 3" key="1">
    <citation type="submission" date="2016-10" db="EMBL/GenBank/DDBJ databases">
        <authorList>
            <person name="de Groot N.N."/>
        </authorList>
    </citation>
    <scope>NUCLEOTIDE SEQUENCE [LARGE SCALE GENOMIC DNA]</scope>
    <source>
        <strain evidence="2 3">CGMCC 1.10457</strain>
    </source>
</reference>
<name>A0A1I6L0G6_9EURY</name>